<organism evidence="3 4">
    <name type="scientific">Mycolicibacter virginiensis</name>
    <dbReference type="NCBI Taxonomy" id="1795032"/>
    <lineage>
        <taxon>Bacteria</taxon>
        <taxon>Bacillati</taxon>
        <taxon>Actinomycetota</taxon>
        <taxon>Actinomycetes</taxon>
        <taxon>Mycobacteriales</taxon>
        <taxon>Mycobacteriaceae</taxon>
        <taxon>Mycolicibacter</taxon>
    </lineage>
</organism>
<accession>A0A9X7IMY3</accession>
<evidence type="ECO:0000256" key="2">
    <source>
        <dbReference type="SAM" id="Phobius"/>
    </source>
</evidence>
<feature type="region of interest" description="Disordered" evidence="1">
    <location>
        <begin position="1"/>
        <end position="28"/>
    </location>
</feature>
<proteinExistence type="predicted"/>
<evidence type="ECO:0008006" key="5">
    <source>
        <dbReference type="Google" id="ProtNLM"/>
    </source>
</evidence>
<feature type="transmembrane region" description="Helical" evidence="2">
    <location>
        <begin position="149"/>
        <end position="167"/>
    </location>
</feature>
<feature type="transmembrane region" description="Helical" evidence="2">
    <location>
        <begin position="88"/>
        <end position="110"/>
    </location>
</feature>
<name>A0A9X7IMY3_9MYCO</name>
<evidence type="ECO:0000313" key="3">
    <source>
        <dbReference type="EMBL" id="PQM52033.1"/>
    </source>
</evidence>
<keyword evidence="4" id="KW-1185">Reference proteome</keyword>
<evidence type="ECO:0000256" key="1">
    <source>
        <dbReference type="SAM" id="MobiDB-lite"/>
    </source>
</evidence>
<keyword evidence="2" id="KW-1133">Transmembrane helix</keyword>
<feature type="transmembrane region" description="Helical" evidence="2">
    <location>
        <begin position="116"/>
        <end position="137"/>
    </location>
</feature>
<feature type="transmembrane region" description="Helical" evidence="2">
    <location>
        <begin position="187"/>
        <end position="208"/>
    </location>
</feature>
<feature type="region of interest" description="Disordered" evidence="1">
    <location>
        <begin position="40"/>
        <end position="77"/>
    </location>
</feature>
<reference evidence="3 4" key="1">
    <citation type="submission" date="2018-02" db="EMBL/GenBank/DDBJ databases">
        <title>Draft genome sequence of Mycobacterium virginiense isolated from mud of a swine farm in Japan.</title>
        <authorList>
            <person name="Ohya K."/>
        </authorList>
    </citation>
    <scope>NUCLEOTIDE SEQUENCE [LARGE SCALE GENOMIC DNA]</scope>
    <source>
        <strain evidence="3 4">GF75</strain>
    </source>
</reference>
<comment type="caution">
    <text evidence="3">The sequence shown here is derived from an EMBL/GenBank/DDBJ whole genome shotgun (WGS) entry which is preliminary data.</text>
</comment>
<dbReference type="InterPro" id="IPR021235">
    <property type="entry name" value="DUF2637"/>
</dbReference>
<evidence type="ECO:0000313" key="4">
    <source>
        <dbReference type="Proteomes" id="UP000237911"/>
    </source>
</evidence>
<keyword evidence="2" id="KW-0812">Transmembrane</keyword>
<sequence>MHPGDRRGSHLHGLLVPGQQSTRALGETSCRHRCGNRYRLQARHPQGRPAARWQSSNRVVGRRPRLDVAPRSRRRGDSVRAHRNARRFFWAWLIGSAVVSTLGVVVHAQIGDANSTTIASAVAFFTVAIQLAATYGVHALAQAGLVGGAYRAALCIAVTLAALAFTVNFVQLRDLVITQAAIPTSLAWIVPIVVDLGMASSLIALFALTNAERSQQVHAHHVEPQQGADSAVHVEAHNSVHTEGRNDLLDKQIIQPKPAPDAHLAAAHRLVAQGIVRISPERVAKVLAEQSAGTAPSMIARRLSVGYSTVTKILENQPQEPR</sequence>
<dbReference type="Pfam" id="PF10935">
    <property type="entry name" value="DUF2637"/>
    <property type="match status" value="1"/>
</dbReference>
<keyword evidence="2" id="KW-0472">Membrane</keyword>
<gene>
    <name evidence="3" type="ORF">C5U48_11760</name>
</gene>
<dbReference type="AlphaFoldDB" id="A0A9X7IMY3"/>
<feature type="compositionally biased region" description="Basic and acidic residues" evidence="1">
    <location>
        <begin position="64"/>
        <end position="77"/>
    </location>
</feature>
<dbReference type="Proteomes" id="UP000237911">
    <property type="component" value="Unassembled WGS sequence"/>
</dbReference>
<protein>
    <recommendedName>
        <fullName evidence="5">DUF2637 domain-containing protein</fullName>
    </recommendedName>
</protein>
<dbReference type="EMBL" id="PUEV01000053">
    <property type="protein sequence ID" value="PQM52033.1"/>
    <property type="molecule type" value="Genomic_DNA"/>
</dbReference>